<dbReference type="PANTHER" id="PTHR43736">
    <property type="entry name" value="ADP-RIBOSE PYROPHOSPHATASE"/>
    <property type="match status" value="1"/>
</dbReference>
<gene>
    <name evidence="4" type="ordered locus">A2cp1_1251</name>
</gene>
<accession>B8JGC4</accession>
<dbReference type="AlphaFoldDB" id="B8JGC4"/>
<dbReference type="CDD" id="cd18873">
    <property type="entry name" value="NUDIX_NadM_like"/>
    <property type="match status" value="1"/>
</dbReference>
<dbReference type="EMBL" id="CP001359">
    <property type="protein sequence ID" value="ACL64595.1"/>
    <property type="molecule type" value="Genomic_DNA"/>
</dbReference>
<dbReference type="PRINTS" id="PR00502">
    <property type="entry name" value="NUDIXFAMILY"/>
</dbReference>
<evidence type="ECO:0000313" key="5">
    <source>
        <dbReference type="Proteomes" id="UP000007089"/>
    </source>
</evidence>
<organism evidence="4 5">
    <name type="scientific">Anaeromyxobacter dehalogenans (strain ATCC BAA-258 / DSM 21875 / 2CP-1)</name>
    <dbReference type="NCBI Taxonomy" id="455488"/>
    <lineage>
        <taxon>Bacteria</taxon>
        <taxon>Pseudomonadati</taxon>
        <taxon>Myxococcota</taxon>
        <taxon>Myxococcia</taxon>
        <taxon>Myxococcales</taxon>
        <taxon>Cystobacterineae</taxon>
        <taxon>Anaeromyxobacteraceae</taxon>
        <taxon>Anaeromyxobacter</taxon>
    </lineage>
</organism>
<dbReference type="HOGENOM" id="CLU_037162_20_3_7"/>
<dbReference type="Gene3D" id="3.90.79.10">
    <property type="entry name" value="Nucleoside Triphosphate Pyrophosphohydrolase"/>
    <property type="match status" value="1"/>
</dbReference>
<reference evidence="4" key="1">
    <citation type="submission" date="2009-01" db="EMBL/GenBank/DDBJ databases">
        <title>Complete sequence of Anaeromyxobacter dehalogenans 2CP-1.</title>
        <authorList>
            <consortium name="US DOE Joint Genome Institute"/>
            <person name="Lucas S."/>
            <person name="Copeland A."/>
            <person name="Lapidus A."/>
            <person name="Glavina del Rio T."/>
            <person name="Dalin E."/>
            <person name="Tice H."/>
            <person name="Bruce D."/>
            <person name="Goodwin L."/>
            <person name="Pitluck S."/>
            <person name="Saunders E."/>
            <person name="Brettin T."/>
            <person name="Detter J.C."/>
            <person name="Han C."/>
            <person name="Larimer F."/>
            <person name="Land M."/>
            <person name="Hauser L."/>
            <person name="Kyrpides N."/>
            <person name="Ovchinnikova G."/>
            <person name="Beliaev A.S."/>
            <person name="Richardson P."/>
        </authorList>
    </citation>
    <scope>NUCLEOTIDE SEQUENCE</scope>
    <source>
        <strain evidence="4">2CP-1</strain>
    </source>
</reference>
<dbReference type="InterPro" id="IPR020476">
    <property type="entry name" value="Nudix_hydrolase"/>
</dbReference>
<dbReference type="InterPro" id="IPR015797">
    <property type="entry name" value="NUDIX_hydrolase-like_dom_sf"/>
</dbReference>
<dbReference type="PROSITE" id="PS00893">
    <property type="entry name" value="NUDIX_BOX"/>
    <property type="match status" value="1"/>
</dbReference>
<dbReference type="GO" id="GO:0016787">
    <property type="term" value="F:hydrolase activity"/>
    <property type="evidence" value="ECO:0007669"/>
    <property type="project" value="UniProtKB-KW"/>
</dbReference>
<dbReference type="Proteomes" id="UP000007089">
    <property type="component" value="Chromosome"/>
</dbReference>
<dbReference type="InterPro" id="IPR020084">
    <property type="entry name" value="NUDIX_hydrolase_CS"/>
</dbReference>
<dbReference type="PANTHER" id="PTHR43736:SF1">
    <property type="entry name" value="DIHYDRONEOPTERIN TRIPHOSPHATE DIPHOSPHATASE"/>
    <property type="match status" value="1"/>
</dbReference>
<dbReference type="PROSITE" id="PS51462">
    <property type="entry name" value="NUDIX"/>
    <property type="match status" value="1"/>
</dbReference>
<dbReference type="InterPro" id="IPR000086">
    <property type="entry name" value="NUDIX_hydrolase_dom"/>
</dbReference>
<name>B8JGC4_ANAD2</name>
<dbReference type="RefSeq" id="WP_012632574.1">
    <property type="nucleotide sequence ID" value="NC_011891.1"/>
</dbReference>
<feature type="domain" description="Nudix hydrolase" evidence="3">
    <location>
        <begin position="6"/>
        <end position="133"/>
    </location>
</feature>
<evidence type="ECO:0000256" key="2">
    <source>
        <dbReference type="RuleBase" id="RU003476"/>
    </source>
</evidence>
<evidence type="ECO:0000313" key="4">
    <source>
        <dbReference type="EMBL" id="ACL64595.1"/>
    </source>
</evidence>
<sequence>MPPPAGPSPTVDVVILLPGDRVVMVRRKYPPPGWALPGGFVDAGETLEAAAIREAREETGLEVTLEDLVYVYSDPRRDPRRHTLSAVFIGRAAGEPAGADDAEEARAFAWDALPSPIAFDHGEILADARRLLLTGARRRP</sequence>
<evidence type="ECO:0000256" key="1">
    <source>
        <dbReference type="ARBA" id="ARBA00022801"/>
    </source>
</evidence>
<proteinExistence type="inferred from homology"/>
<dbReference type="SUPFAM" id="SSF55811">
    <property type="entry name" value="Nudix"/>
    <property type="match status" value="1"/>
</dbReference>
<keyword evidence="1 2" id="KW-0378">Hydrolase</keyword>
<dbReference type="KEGG" id="acp:A2cp1_1251"/>
<comment type="similarity">
    <text evidence="2">Belongs to the Nudix hydrolase family.</text>
</comment>
<evidence type="ECO:0000259" key="3">
    <source>
        <dbReference type="PROSITE" id="PS51462"/>
    </source>
</evidence>
<keyword evidence="5" id="KW-1185">Reference proteome</keyword>
<dbReference type="Pfam" id="PF00293">
    <property type="entry name" value="NUDIX"/>
    <property type="match status" value="1"/>
</dbReference>
<protein>
    <submittedName>
        <fullName evidence="4">NUDIX hydrolase</fullName>
    </submittedName>
</protein>